<protein>
    <submittedName>
        <fullName evidence="2">Coiled-coil domain-containing protein 14</fullName>
    </submittedName>
</protein>
<dbReference type="InterPro" id="IPR029343">
    <property type="entry name" value="CCDC14"/>
</dbReference>
<organism evidence="2 3">
    <name type="scientific">Saguinus oedipus</name>
    <name type="common">Cotton-top tamarin</name>
    <name type="synonym">Oedipomidas oedipus</name>
    <dbReference type="NCBI Taxonomy" id="9490"/>
    <lineage>
        <taxon>Eukaryota</taxon>
        <taxon>Metazoa</taxon>
        <taxon>Chordata</taxon>
        <taxon>Craniata</taxon>
        <taxon>Vertebrata</taxon>
        <taxon>Euteleostomi</taxon>
        <taxon>Mammalia</taxon>
        <taxon>Eutheria</taxon>
        <taxon>Euarchontoglires</taxon>
        <taxon>Primates</taxon>
        <taxon>Haplorrhini</taxon>
        <taxon>Platyrrhini</taxon>
        <taxon>Cebidae</taxon>
        <taxon>Callitrichinae</taxon>
        <taxon>Saguinus</taxon>
    </lineage>
</organism>
<proteinExistence type="predicted"/>
<comment type="caution">
    <text evidence="2">The sequence shown here is derived from an EMBL/GenBank/DDBJ whole genome shotgun (WGS) entry which is preliminary data.</text>
</comment>
<gene>
    <name evidence="2" type="primary">CCDC14_2</name>
    <name evidence="2" type="ORF">P7K49_031015</name>
</gene>
<dbReference type="PANTHER" id="PTHR22367">
    <property type="entry name" value="COILED-COIL DOMAIN-CONTAINING PROTEIN 14"/>
    <property type="match status" value="1"/>
</dbReference>
<reference evidence="2 3" key="1">
    <citation type="submission" date="2023-05" db="EMBL/GenBank/DDBJ databases">
        <title>B98-5 Cell Line De Novo Hybrid Assembly: An Optical Mapping Approach.</title>
        <authorList>
            <person name="Kananen K."/>
            <person name="Auerbach J.A."/>
            <person name="Kautto E."/>
            <person name="Blachly J.S."/>
        </authorList>
    </citation>
    <scope>NUCLEOTIDE SEQUENCE [LARGE SCALE GENOMIC DNA]</scope>
    <source>
        <strain evidence="2">B95-8</strain>
        <tissue evidence="2">Cell line</tissue>
    </source>
</reference>
<name>A0ABQ9U4J3_SAGOE</name>
<accession>A0ABQ9U4J3</accession>
<evidence type="ECO:0000313" key="2">
    <source>
        <dbReference type="EMBL" id="KAK2091731.1"/>
    </source>
</evidence>
<keyword evidence="1" id="KW-0175">Coiled coil</keyword>
<evidence type="ECO:0000256" key="1">
    <source>
        <dbReference type="SAM" id="Coils"/>
    </source>
</evidence>
<dbReference type="PANTHER" id="PTHR22367:SF2">
    <property type="entry name" value="COILED-COIL DOMAIN-CONTAINING PROTEIN 14"/>
    <property type="match status" value="1"/>
</dbReference>
<sequence>MSLQNQLEESLKSQELLQSKNEELLKVIENQRDENKKFTSIFKDKDQIILENKQQYDIEITRIKIELEEALVNVKNAQVKLEIAEKENQILGITLRQRDAEVTRLRELTR</sequence>
<dbReference type="EMBL" id="JASSZA010000016">
    <property type="protein sequence ID" value="KAK2091731.1"/>
    <property type="molecule type" value="Genomic_DNA"/>
</dbReference>
<dbReference type="Pfam" id="PF15254">
    <property type="entry name" value="CCDC14"/>
    <property type="match status" value="1"/>
</dbReference>
<evidence type="ECO:0000313" key="3">
    <source>
        <dbReference type="Proteomes" id="UP001266305"/>
    </source>
</evidence>
<feature type="coiled-coil region" evidence="1">
    <location>
        <begin position="60"/>
        <end position="87"/>
    </location>
</feature>
<dbReference type="Proteomes" id="UP001266305">
    <property type="component" value="Unassembled WGS sequence"/>
</dbReference>
<keyword evidence="3" id="KW-1185">Reference proteome</keyword>